<evidence type="ECO:0000313" key="2">
    <source>
        <dbReference type="Proteomes" id="UP000642748"/>
    </source>
</evidence>
<reference evidence="1" key="1">
    <citation type="submission" date="2021-01" db="EMBL/GenBank/DDBJ databases">
        <title>Whole genome shotgun sequence of Rugosimonospora africana NBRC 104875.</title>
        <authorList>
            <person name="Komaki H."/>
            <person name="Tamura T."/>
        </authorList>
    </citation>
    <scope>NUCLEOTIDE SEQUENCE</scope>
    <source>
        <strain evidence="1">NBRC 104875</strain>
    </source>
</reference>
<dbReference type="EMBL" id="BONZ01000088">
    <property type="protein sequence ID" value="GIH20074.1"/>
    <property type="molecule type" value="Genomic_DNA"/>
</dbReference>
<comment type="caution">
    <text evidence="1">The sequence shown here is derived from an EMBL/GenBank/DDBJ whole genome shotgun (WGS) entry which is preliminary data.</text>
</comment>
<gene>
    <name evidence="1" type="ORF">Raf01_82460</name>
</gene>
<organism evidence="1 2">
    <name type="scientific">Rugosimonospora africana</name>
    <dbReference type="NCBI Taxonomy" id="556532"/>
    <lineage>
        <taxon>Bacteria</taxon>
        <taxon>Bacillati</taxon>
        <taxon>Actinomycetota</taxon>
        <taxon>Actinomycetes</taxon>
        <taxon>Micromonosporales</taxon>
        <taxon>Micromonosporaceae</taxon>
        <taxon>Rugosimonospora</taxon>
    </lineage>
</organism>
<evidence type="ECO:0000313" key="1">
    <source>
        <dbReference type="EMBL" id="GIH20074.1"/>
    </source>
</evidence>
<protein>
    <submittedName>
        <fullName evidence="1">Uncharacterized protein</fullName>
    </submittedName>
</protein>
<keyword evidence="2" id="KW-1185">Reference proteome</keyword>
<proteinExistence type="predicted"/>
<dbReference type="Proteomes" id="UP000642748">
    <property type="component" value="Unassembled WGS sequence"/>
</dbReference>
<accession>A0A8J3QZC2</accession>
<dbReference type="AlphaFoldDB" id="A0A8J3QZC2"/>
<name>A0A8J3QZC2_9ACTN</name>
<sequence length="118" mass="13309">MRRSLCRSRSCFTAPNPPKWLAELNQRLCRTEDELLAALDEPERTTFRALLRRVATDATVREGQAARIWADDSDAPFATEFGIPYADGLFGSGSRFWEASLGAYPMLRVIARALRDVM</sequence>